<dbReference type="Proteomes" id="UP000094669">
    <property type="component" value="Unassembled WGS sequence"/>
</dbReference>
<evidence type="ECO:0000256" key="1">
    <source>
        <dbReference type="SAM" id="SignalP"/>
    </source>
</evidence>
<evidence type="ECO:0000313" key="3">
    <source>
        <dbReference type="Proteomes" id="UP000094669"/>
    </source>
</evidence>
<protein>
    <submittedName>
        <fullName evidence="2">Cys-rich protein</fullName>
    </submittedName>
</protein>
<dbReference type="RefSeq" id="WP_020988749.1">
    <property type="nucleotide sequence ID" value="NZ_MCRM02000002.1"/>
</dbReference>
<dbReference type="InterPro" id="IPR031029">
    <property type="entry name" value="Lepto_8Cys"/>
</dbReference>
<evidence type="ECO:0000313" key="2">
    <source>
        <dbReference type="EMBL" id="PNV76455.1"/>
    </source>
</evidence>
<dbReference type="EMBL" id="MCRM02000002">
    <property type="protein sequence ID" value="PNV76455.1"/>
    <property type="molecule type" value="Genomic_DNA"/>
</dbReference>
<name>A0ABX4YMT5_9LEPT</name>
<organism evidence="2 3">
    <name type="scientific">Leptospira inadai serovar Lyme</name>
    <dbReference type="NCBI Taxonomy" id="293084"/>
    <lineage>
        <taxon>Bacteria</taxon>
        <taxon>Pseudomonadati</taxon>
        <taxon>Spirochaetota</taxon>
        <taxon>Spirochaetia</taxon>
        <taxon>Leptospirales</taxon>
        <taxon>Leptospiraceae</taxon>
        <taxon>Leptospira</taxon>
    </lineage>
</organism>
<accession>A0ABX4YMT5</accession>
<feature type="signal peptide" evidence="1">
    <location>
        <begin position="1"/>
        <end position="24"/>
    </location>
</feature>
<dbReference type="NCBIfam" id="TIGR04453">
    <property type="entry name" value="Lepto_8Cys"/>
    <property type="match status" value="1"/>
</dbReference>
<gene>
    <name evidence="2" type="ORF">BES34_002330</name>
</gene>
<keyword evidence="1" id="KW-0732">Signal</keyword>
<reference evidence="2" key="1">
    <citation type="submission" date="2018-01" db="EMBL/GenBank/DDBJ databases">
        <title>Genomic characterization of Leptospira inadai serogroup Lyme isolated from captured rat in Brazil and comparative analysis with human reference strain.</title>
        <authorList>
            <person name="Moreno L.Z."/>
            <person name="Loureiro A.P."/>
            <person name="Miraglia F."/>
            <person name="Kremer F.S."/>
            <person name="Eslabao M.R."/>
            <person name="Dellagostin O.A."/>
            <person name="Lilenbaum W."/>
            <person name="Moreno A.M."/>
        </authorList>
    </citation>
    <scope>NUCLEOTIDE SEQUENCE [LARGE SCALE GENOMIC DNA]</scope>
    <source>
        <strain evidence="2">M34/99</strain>
    </source>
</reference>
<sequence length="99" mass="11023">MNKTLLLTLILLLSTLLGSNSLKAQNPACGQICDFYVNCVESQTKKKFSAEEQTKVSAGCLNTCRKNFPAVTQCYENHSNQCVPFHACLVNTYKSKEKK</sequence>
<comment type="caution">
    <text evidence="2">The sequence shown here is derived from an EMBL/GenBank/DDBJ whole genome shotgun (WGS) entry which is preliminary data.</text>
</comment>
<keyword evidence="3" id="KW-1185">Reference proteome</keyword>
<feature type="chain" id="PRO_5045107833" evidence="1">
    <location>
        <begin position="25"/>
        <end position="99"/>
    </location>
</feature>
<proteinExistence type="predicted"/>